<name>A0ABY5GXQ2_9GAMM</name>
<reference evidence="5" key="1">
    <citation type="submission" date="2021-04" db="EMBL/GenBank/DDBJ databases">
        <title>Oceanospirillales bacteria with DddD are important DMSP degraders in coastal seawater.</title>
        <authorList>
            <person name="Liu J."/>
        </authorList>
    </citation>
    <scope>NUCLEOTIDE SEQUENCE</scope>
    <source>
        <strain evidence="5">GY6</strain>
    </source>
</reference>
<dbReference type="InterPro" id="IPR027417">
    <property type="entry name" value="P-loop_NTPase"/>
</dbReference>
<feature type="domain" description="Response regulatory" evidence="4">
    <location>
        <begin position="18"/>
        <end position="135"/>
    </location>
</feature>
<evidence type="ECO:0000313" key="5">
    <source>
        <dbReference type="EMBL" id="UTW04559.1"/>
    </source>
</evidence>
<dbReference type="InterPro" id="IPR050625">
    <property type="entry name" value="ParA/MinD_ATPase"/>
</dbReference>
<dbReference type="EMBL" id="CP073344">
    <property type="protein sequence ID" value="UTW04559.1"/>
    <property type="molecule type" value="Genomic_DNA"/>
</dbReference>
<accession>A0ABY5GXQ2</accession>
<comment type="caution">
    <text evidence="3">Lacks conserved residue(s) required for the propagation of feature annotation.</text>
</comment>
<evidence type="ECO:0000313" key="6">
    <source>
        <dbReference type="Proteomes" id="UP001059950"/>
    </source>
</evidence>
<keyword evidence="2" id="KW-0067">ATP-binding</keyword>
<dbReference type="PANTHER" id="PTHR43384:SF6">
    <property type="entry name" value="SEPTUM SITE-DETERMINING PROTEIN MIND HOMOLOG, CHLOROPLASTIC"/>
    <property type="match status" value="1"/>
</dbReference>
<evidence type="ECO:0000259" key="4">
    <source>
        <dbReference type="PROSITE" id="PS50110"/>
    </source>
</evidence>
<dbReference type="SUPFAM" id="SSF52172">
    <property type="entry name" value="CheY-like"/>
    <property type="match status" value="1"/>
</dbReference>
<dbReference type="InterPro" id="IPR025669">
    <property type="entry name" value="AAA_dom"/>
</dbReference>
<dbReference type="Proteomes" id="UP001059950">
    <property type="component" value="Chromosome"/>
</dbReference>
<proteinExistence type="predicted"/>
<evidence type="ECO:0000256" key="1">
    <source>
        <dbReference type="ARBA" id="ARBA00022741"/>
    </source>
</evidence>
<evidence type="ECO:0000256" key="2">
    <source>
        <dbReference type="ARBA" id="ARBA00022840"/>
    </source>
</evidence>
<dbReference type="SUPFAM" id="SSF52540">
    <property type="entry name" value="P-loop containing nucleoside triphosphate hydrolases"/>
    <property type="match status" value="1"/>
</dbReference>
<dbReference type="PANTHER" id="PTHR43384">
    <property type="entry name" value="SEPTUM SITE-DETERMINING PROTEIN MIND HOMOLOG, CHLOROPLASTIC-RELATED"/>
    <property type="match status" value="1"/>
</dbReference>
<dbReference type="Pfam" id="PF13614">
    <property type="entry name" value="AAA_31"/>
    <property type="match status" value="1"/>
</dbReference>
<keyword evidence="6" id="KW-1185">Reference proteome</keyword>
<dbReference type="InterPro" id="IPR001789">
    <property type="entry name" value="Sig_transdc_resp-reg_receiver"/>
</dbReference>
<protein>
    <submittedName>
        <fullName evidence="5">AAA family ATPase</fullName>
    </submittedName>
</protein>
<dbReference type="PROSITE" id="PS50110">
    <property type="entry name" value="RESPONSE_REGULATORY"/>
    <property type="match status" value="1"/>
</dbReference>
<dbReference type="InterPro" id="IPR011006">
    <property type="entry name" value="CheY-like_superfamily"/>
</dbReference>
<keyword evidence="1" id="KW-0547">Nucleotide-binding</keyword>
<organism evidence="5 6">
    <name type="scientific">Amphritea atlantica</name>
    <dbReference type="NCBI Taxonomy" id="355243"/>
    <lineage>
        <taxon>Bacteria</taxon>
        <taxon>Pseudomonadati</taxon>
        <taxon>Pseudomonadota</taxon>
        <taxon>Gammaproteobacteria</taxon>
        <taxon>Oceanospirillales</taxon>
        <taxon>Oceanospirillaceae</taxon>
        <taxon>Amphritea</taxon>
    </lineage>
</organism>
<sequence length="408" mass="45042">MMEHNNLTRLGRSTREFNVLISGRDSLMLEHIRSNLDGVGNNISLECVTVVNGHVDPLHGVGSQPDLLVLHLSDRWQSELSALCDHPPQERPPLLIIGDSQNPDMMRLGMQVGARDFLTEPVNIEDLTKTLTRMETEKNQVQLAEQGSLTAVINAKGGSGATMLACNIAHMMQVVEGEEVILLDMDMQFGSLAQYLDIKPENGVIEALKVVDDLDATALSAYLLKHASGLKVMGASLHEFCMPSQIPESRITLLLDILRKHCSQLVVDVPRSIDQATAAVLTQATQIVVVVQQDFINIKDATHLMQMLQQELGILDDQIVVAVNRVQKNTQVSIGDIRDTLHAKHLVTIANDYAHVLESLNKGEPLYNIARRSAITRSLLTLQHQLINGFPEQNRGFISRVFSRLTGA</sequence>
<gene>
    <name evidence="5" type="ORF">KDX31_06030</name>
</gene>
<dbReference type="Gene3D" id="3.40.50.300">
    <property type="entry name" value="P-loop containing nucleotide triphosphate hydrolases"/>
    <property type="match status" value="1"/>
</dbReference>
<dbReference type="Gene3D" id="3.40.50.2300">
    <property type="match status" value="1"/>
</dbReference>
<evidence type="ECO:0000256" key="3">
    <source>
        <dbReference type="PROSITE-ProRule" id="PRU00169"/>
    </source>
</evidence>